<dbReference type="SMART" id="SM00174">
    <property type="entry name" value="RHO"/>
    <property type="match status" value="1"/>
</dbReference>
<dbReference type="GO" id="GO:0016020">
    <property type="term" value="C:membrane"/>
    <property type="evidence" value="ECO:0007669"/>
    <property type="project" value="InterPro"/>
</dbReference>
<proteinExistence type="predicted"/>
<dbReference type="InterPro" id="IPR020849">
    <property type="entry name" value="Small_GTPase_Ras-type"/>
</dbReference>
<evidence type="ECO:0000256" key="1">
    <source>
        <dbReference type="ARBA" id="ARBA00022741"/>
    </source>
</evidence>
<keyword evidence="2" id="KW-0342">GTP-binding</keyword>
<name>A0AAW2ZRL2_9EUKA</name>
<dbReference type="Proteomes" id="UP001431209">
    <property type="component" value="Unassembled WGS sequence"/>
</dbReference>
<dbReference type="GO" id="GO:0005525">
    <property type="term" value="F:GTP binding"/>
    <property type="evidence" value="ECO:0007669"/>
    <property type="project" value="UniProtKB-KW"/>
</dbReference>
<gene>
    <name evidence="4" type="ORF">AKO1_010196</name>
</gene>
<dbReference type="PROSITE" id="PS51419">
    <property type="entry name" value="RAB"/>
    <property type="match status" value="1"/>
</dbReference>
<accession>A0AAW2ZRL2</accession>
<evidence type="ECO:0000256" key="2">
    <source>
        <dbReference type="ARBA" id="ARBA00023134"/>
    </source>
</evidence>
<reference evidence="4 5" key="1">
    <citation type="submission" date="2024-03" db="EMBL/GenBank/DDBJ databases">
        <title>The Acrasis kona genome and developmental transcriptomes reveal deep origins of eukaryotic multicellular pathways.</title>
        <authorList>
            <person name="Sheikh S."/>
            <person name="Fu C.-J."/>
            <person name="Brown M.W."/>
            <person name="Baldauf S.L."/>
        </authorList>
    </citation>
    <scope>NUCLEOTIDE SEQUENCE [LARGE SCALE GENOMIC DNA]</scope>
    <source>
        <strain evidence="4 5">ATCC MYA-3509</strain>
    </source>
</reference>
<dbReference type="GO" id="GO:0007165">
    <property type="term" value="P:signal transduction"/>
    <property type="evidence" value="ECO:0007669"/>
    <property type="project" value="InterPro"/>
</dbReference>
<dbReference type="PROSITE" id="PS51421">
    <property type="entry name" value="RAS"/>
    <property type="match status" value="1"/>
</dbReference>
<dbReference type="SMART" id="SM00173">
    <property type="entry name" value="RAS"/>
    <property type="match status" value="1"/>
</dbReference>
<dbReference type="InterPro" id="IPR027417">
    <property type="entry name" value="P-loop_NTPase"/>
</dbReference>
<dbReference type="PRINTS" id="PR00449">
    <property type="entry name" value="RASTRNSFRMNG"/>
</dbReference>
<dbReference type="InterPro" id="IPR001806">
    <property type="entry name" value="Small_GTPase"/>
</dbReference>
<dbReference type="SUPFAM" id="SSF52540">
    <property type="entry name" value="P-loop containing nucleoside triphosphate hydrolases"/>
    <property type="match status" value="1"/>
</dbReference>
<keyword evidence="5" id="KW-1185">Reference proteome</keyword>
<organism evidence="4 5">
    <name type="scientific">Acrasis kona</name>
    <dbReference type="NCBI Taxonomy" id="1008807"/>
    <lineage>
        <taxon>Eukaryota</taxon>
        <taxon>Discoba</taxon>
        <taxon>Heterolobosea</taxon>
        <taxon>Tetramitia</taxon>
        <taxon>Eutetramitia</taxon>
        <taxon>Acrasidae</taxon>
        <taxon>Acrasis</taxon>
    </lineage>
</organism>
<dbReference type="InterPro" id="IPR005225">
    <property type="entry name" value="Small_GTP-bd"/>
</dbReference>
<sequence length="196" mass="21425">MAESISIGMFGPVAVGKTSLTVQYVSNTFSEMHDPTLEDYFETSKNIDNKVSKMTIYDTGGQELAYTLLNDTIKDSEGFLIVYSVTDPESYEKVKGIHSKIKSSKEGLKEVPIVLVANKIDITRMVSTEQGQSLAKELGCKYMETSAKTRVNVEQAFAEVVKEVRRIRIAAAAPSSPSSPNPSSPSSKGKKSCKQQ</sequence>
<comment type="caution">
    <text evidence="4">The sequence shown here is derived from an EMBL/GenBank/DDBJ whole genome shotgun (WGS) entry which is preliminary data.</text>
</comment>
<dbReference type="NCBIfam" id="TIGR00231">
    <property type="entry name" value="small_GTP"/>
    <property type="match status" value="1"/>
</dbReference>
<evidence type="ECO:0000256" key="3">
    <source>
        <dbReference type="SAM" id="MobiDB-lite"/>
    </source>
</evidence>
<feature type="region of interest" description="Disordered" evidence="3">
    <location>
        <begin position="171"/>
        <end position="196"/>
    </location>
</feature>
<keyword evidence="1" id="KW-0547">Nucleotide-binding</keyword>
<dbReference type="FunFam" id="3.40.50.300:FF:001423">
    <property type="entry name" value="Ras family GTPase"/>
    <property type="match status" value="1"/>
</dbReference>
<evidence type="ECO:0000313" key="5">
    <source>
        <dbReference type="Proteomes" id="UP001431209"/>
    </source>
</evidence>
<dbReference type="PANTHER" id="PTHR24070">
    <property type="entry name" value="RAS, DI-RAS, AND RHEB FAMILY MEMBERS OF SMALL GTPASE SUPERFAMILY"/>
    <property type="match status" value="1"/>
</dbReference>
<dbReference type="PROSITE" id="PS51420">
    <property type="entry name" value="RHO"/>
    <property type="match status" value="1"/>
</dbReference>
<dbReference type="EMBL" id="JAOPGA020001854">
    <property type="protein sequence ID" value="KAL0491742.1"/>
    <property type="molecule type" value="Genomic_DNA"/>
</dbReference>
<dbReference type="AlphaFoldDB" id="A0AAW2ZRL2"/>
<dbReference type="Pfam" id="PF00071">
    <property type="entry name" value="Ras"/>
    <property type="match status" value="1"/>
</dbReference>
<dbReference type="SMART" id="SM00175">
    <property type="entry name" value="RAB"/>
    <property type="match status" value="1"/>
</dbReference>
<dbReference type="GO" id="GO:0003924">
    <property type="term" value="F:GTPase activity"/>
    <property type="evidence" value="ECO:0007669"/>
    <property type="project" value="InterPro"/>
</dbReference>
<protein>
    <submittedName>
        <fullName evidence="4">Ras-like protein</fullName>
    </submittedName>
</protein>
<dbReference type="Gene3D" id="3.40.50.300">
    <property type="entry name" value="P-loop containing nucleotide triphosphate hydrolases"/>
    <property type="match status" value="1"/>
</dbReference>
<evidence type="ECO:0000313" key="4">
    <source>
        <dbReference type="EMBL" id="KAL0491742.1"/>
    </source>
</evidence>